<dbReference type="Proteomes" id="UP001556196">
    <property type="component" value="Unassembled WGS sequence"/>
</dbReference>
<comment type="caution">
    <text evidence="2">The sequence shown here is derived from an EMBL/GenBank/DDBJ whole genome shotgun (WGS) entry which is preliminary data.</text>
</comment>
<feature type="chain" id="PRO_5047222960" evidence="1">
    <location>
        <begin position="25"/>
        <end position="276"/>
    </location>
</feature>
<sequence>MTLCLARLMATCAVCVGTVVPASATHVDVDLALVFAVDISSSVDLDTAKLQRESHAWALQSDDVVRAIVANHAGCIGILYFEWSSNGRGRTILPWTKVCGMSDAAGASAIIAGNGRVEGHGGDTSISFAIEQSLRLLAAFNGTASRKVIDVAGNGTNNDGPPLATSRERAIVRGITINAIALPAYTRGLPYDLTDYFADRVIGGPNAFTIAPKSQQHYAGALRRKLVQEISEMRRMGPYGNGIEFSVEPVKTIACALDGRISQRRHDIAVRFIRPC</sequence>
<dbReference type="InterPro" id="IPR010607">
    <property type="entry name" value="DUF1194"/>
</dbReference>
<organism evidence="2 3">
    <name type="scientific">Mesorhizobium marinum</name>
    <dbReference type="NCBI Taxonomy" id="3228790"/>
    <lineage>
        <taxon>Bacteria</taxon>
        <taxon>Pseudomonadati</taxon>
        <taxon>Pseudomonadota</taxon>
        <taxon>Alphaproteobacteria</taxon>
        <taxon>Hyphomicrobiales</taxon>
        <taxon>Phyllobacteriaceae</taxon>
        <taxon>Mesorhizobium</taxon>
    </lineage>
</organism>
<reference evidence="2 3" key="1">
    <citation type="submission" date="2024-06" db="EMBL/GenBank/DDBJ databases">
        <authorList>
            <person name="Tuo L."/>
        </authorList>
    </citation>
    <scope>NUCLEOTIDE SEQUENCE [LARGE SCALE GENOMIC DNA]</scope>
    <source>
        <strain evidence="2 3">ZMM04-5</strain>
    </source>
</reference>
<keyword evidence="1" id="KW-0732">Signal</keyword>
<dbReference type="SUPFAM" id="SSF53300">
    <property type="entry name" value="vWA-like"/>
    <property type="match status" value="1"/>
</dbReference>
<accession>A0ABV3QWZ8</accession>
<keyword evidence="3" id="KW-1185">Reference proteome</keyword>
<name>A0ABV3QWZ8_9HYPH</name>
<dbReference type="EMBL" id="JBFOCI010000001">
    <property type="protein sequence ID" value="MEW9805315.1"/>
    <property type="molecule type" value="Genomic_DNA"/>
</dbReference>
<evidence type="ECO:0000256" key="1">
    <source>
        <dbReference type="SAM" id="SignalP"/>
    </source>
</evidence>
<evidence type="ECO:0000313" key="2">
    <source>
        <dbReference type="EMBL" id="MEW9805315.1"/>
    </source>
</evidence>
<gene>
    <name evidence="2" type="ORF">ABUE31_04865</name>
</gene>
<feature type="signal peptide" evidence="1">
    <location>
        <begin position="1"/>
        <end position="24"/>
    </location>
</feature>
<dbReference type="RefSeq" id="WP_367722356.1">
    <property type="nucleotide sequence ID" value="NZ_JBFOCI010000001.1"/>
</dbReference>
<protein>
    <submittedName>
        <fullName evidence="2">DUF1194 domain-containing protein</fullName>
    </submittedName>
</protein>
<dbReference type="InterPro" id="IPR036465">
    <property type="entry name" value="vWFA_dom_sf"/>
</dbReference>
<evidence type="ECO:0000313" key="3">
    <source>
        <dbReference type="Proteomes" id="UP001556196"/>
    </source>
</evidence>
<dbReference type="Gene3D" id="3.40.50.410">
    <property type="entry name" value="von Willebrand factor, type A domain"/>
    <property type="match status" value="1"/>
</dbReference>
<dbReference type="Pfam" id="PF06707">
    <property type="entry name" value="DUF1194"/>
    <property type="match status" value="1"/>
</dbReference>
<proteinExistence type="predicted"/>